<keyword evidence="7" id="KW-0067">ATP-binding</keyword>
<dbReference type="GO" id="GO:0004527">
    <property type="term" value="F:exonuclease activity"/>
    <property type="evidence" value="ECO:0007669"/>
    <property type="project" value="UniProtKB-KW"/>
</dbReference>
<evidence type="ECO:0000256" key="3">
    <source>
        <dbReference type="ARBA" id="ARBA00022763"/>
    </source>
</evidence>
<keyword evidence="6" id="KW-0269">Exonuclease</keyword>
<dbReference type="GO" id="GO:0006310">
    <property type="term" value="P:DNA recombination"/>
    <property type="evidence" value="ECO:0007669"/>
    <property type="project" value="TreeGrafter"/>
</dbReference>
<sequence length="1138" mass="133174">MACHILFINQLAQIFTSSFPQVFDPRRIWFSSSLFEEDLLIVTQNKQTREWLVRTSAKTFGIAPFTVNQCQLSDQAIRQLLQSIDGIGEFFQFTHQDVAGKKQVLFVDDLRLIIYKYLEERISAKDPDFQSIIDYVVVQHVSGHKGAHLRDTRLFSLATTLTKLLEEYSSRYEELIMSWQEGKLYKETDPNEHWQYRIWFDLLGGPQAPFTLASDVVRYVLKHRLPYKGSLRKIVIIGTPFLNDLHHQFFTHLSNYLELYILAYSSVNIFDERYQESIFDRQYAGALLEYKDFLDKEHLTYHRWFEPHPFKSVLSQIQNGITFHNMPSSIDMKDQQAIQIFGCAEPMREVEIAKDQILHILHHNPDVKLEDICIVMSDPAVYSPYLQFLFMANHQEVKIPLQFDEILASAHLPLSYQLITEILSLVGTRFKRSQIFELLRNPLILERIELDENEREIWLNFCEEHQVAWGFNAQQREEEIHFYSHEVASDASDVFTWLKAFTSYLQIYIYSEESSVEERVFSFEEAQSIGKLIHFIHTLYYTLYHIAHAHYTLEEWITVLEPALAQFLPDIEARNGSIKLFRSLSEIATTVGNLSYFDDGGKIPFSVIIELLKESMNRELERNVYDHSGQAGGILCAPVSALRVVPFRYMIFLGMSEHHYPSREQDMSNGYSLSEYFEKAFIMKRSNNERASFLETVLSASESIFILYQARDRRSGENIELSSVVTDLFHQANLEVERPHSISMKDDSFYVMYPLHPFHASLFNGESRYRSYNRLALLYAQAYYDCLQPQNTKYLEFDGQTLTFTSIDIKDLAKFITNPLMSALHYHLGRDDFTDSREILDDEAYTLDKKLAKKLLQRVLHEVIGKHSSAEVTTVLADVWNEALHHGDIMESSYIQEGHYEYYQEFGSALLASLESQSREEALGDKISKQWAFQLDTKDYPELQNHTIELVGTLTNLYQYHEKGEYYHQASIDYYQKKKAKKHPLGYQIEQVVSWYLLNSLLAMNQSDERIHGSIAQFSKEEGYESVKCTIYEYTPNQLLSKEEICTLLTYYHKNLRSPLWMTTSMWLELKEEDDKESITEVYYNLRNTEESKNKIIKGIEPQLELLGIDIDVLFKEQLSEESEKMIEFLWSKFISVF</sequence>
<dbReference type="Proteomes" id="UP000711995">
    <property type="component" value="Unassembled WGS sequence"/>
</dbReference>
<protein>
    <submittedName>
        <fullName evidence="10">Exodeoxyribonuclease V subunit gamma</fullName>
    </submittedName>
</protein>
<evidence type="ECO:0000256" key="4">
    <source>
        <dbReference type="ARBA" id="ARBA00022801"/>
    </source>
</evidence>
<dbReference type="Gene3D" id="1.10.10.160">
    <property type="match status" value="1"/>
</dbReference>
<dbReference type="Pfam" id="PF04257">
    <property type="entry name" value="Exonuc_V_gamma"/>
    <property type="match status" value="1"/>
</dbReference>
<evidence type="ECO:0000256" key="9">
    <source>
        <dbReference type="ARBA" id="ARBA00023204"/>
    </source>
</evidence>
<gene>
    <name evidence="10" type="ORF">HCT14_00630</name>
</gene>
<comment type="caution">
    <text evidence="10">The sequence shown here is derived from an EMBL/GenBank/DDBJ whole genome shotgun (WGS) entry which is preliminary data.</text>
</comment>
<dbReference type="GO" id="GO:0140097">
    <property type="term" value="F:catalytic activity, acting on DNA"/>
    <property type="evidence" value="ECO:0007669"/>
    <property type="project" value="UniProtKB-ARBA"/>
</dbReference>
<dbReference type="PANTHER" id="PTHR30591:SF1">
    <property type="entry name" value="RECBCD ENZYME SUBUNIT RECC"/>
    <property type="match status" value="1"/>
</dbReference>
<evidence type="ECO:0000256" key="8">
    <source>
        <dbReference type="ARBA" id="ARBA00023125"/>
    </source>
</evidence>
<keyword evidence="9" id="KW-0234">DNA repair</keyword>
<accession>A0A968G8S3</accession>
<dbReference type="GO" id="GO:0004386">
    <property type="term" value="F:helicase activity"/>
    <property type="evidence" value="ECO:0007669"/>
    <property type="project" value="UniProtKB-KW"/>
</dbReference>
<dbReference type="Gene3D" id="3.40.50.300">
    <property type="entry name" value="P-loop containing nucleotide triphosphate hydrolases"/>
    <property type="match status" value="2"/>
</dbReference>
<keyword evidence="1" id="KW-0540">Nuclease</keyword>
<dbReference type="Gene3D" id="3.40.50.10930">
    <property type="match status" value="1"/>
</dbReference>
<evidence type="ECO:0000256" key="1">
    <source>
        <dbReference type="ARBA" id="ARBA00022722"/>
    </source>
</evidence>
<dbReference type="GO" id="GO:0006281">
    <property type="term" value="P:DNA repair"/>
    <property type="evidence" value="ECO:0007669"/>
    <property type="project" value="UniProtKB-KW"/>
</dbReference>
<organism evidence="10 11">
    <name type="scientific">Entomospira entomophila</name>
    <dbReference type="NCBI Taxonomy" id="2719988"/>
    <lineage>
        <taxon>Bacteria</taxon>
        <taxon>Pseudomonadati</taxon>
        <taxon>Spirochaetota</taxon>
        <taxon>Spirochaetia</taxon>
        <taxon>Spirochaetales</taxon>
        <taxon>Spirochaetaceae</taxon>
        <taxon>Entomospira</taxon>
    </lineage>
</organism>
<name>A0A968G8S3_9SPIO</name>
<keyword evidence="5" id="KW-0347">Helicase</keyword>
<dbReference type="AlphaFoldDB" id="A0A968G8S3"/>
<keyword evidence="2" id="KW-0547">Nucleotide-binding</keyword>
<proteinExistence type="predicted"/>
<evidence type="ECO:0000256" key="5">
    <source>
        <dbReference type="ARBA" id="ARBA00022806"/>
    </source>
</evidence>
<dbReference type="InterPro" id="IPR027417">
    <property type="entry name" value="P-loop_NTPase"/>
</dbReference>
<evidence type="ECO:0000313" key="10">
    <source>
        <dbReference type="EMBL" id="NIZ40027.1"/>
    </source>
</evidence>
<keyword evidence="3" id="KW-0227">DNA damage</keyword>
<dbReference type="SUPFAM" id="SSF52540">
    <property type="entry name" value="P-loop containing nucleoside triphosphate hydrolases"/>
    <property type="match status" value="2"/>
</dbReference>
<reference evidence="10 11" key="1">
    <citation type="submission" date="2020-03" db="EMBL/GenBank/DDBJ databases">
        <title>Spirochaetal bacteria isolated from arthropods constitute a novel genus Entomospira genus novum within the order Spirochaetales.</title>
        <authorList>
            <person name="Grana-Miraglia L."/>
            <person name="Sikutova S."/>
            <person name="Fingerle V."/>
            <person name="Sing A."/>
            <person name="Castillo-Ramirez S."/>
            <person name="Margos G."/>
            <person name="Rudolf I."/>
        </authorList>
    </citation>
    <scope>NUCLEOTIDE SEQUENCE [LARGE SCALE GENOMIC DNA]</scope>
    <source>
        <strain evidence="10 11">BR193</strain>
    </source>
</reference>
<keyword evidence="8" id="KW-0238">DNA-binding</keyword>
<dbReference type="PANTHER" id="PTHR30591">
    <property type="entry name" value="RECBCD ENZYME SUBUNIT RECC"/>
    <property type="match status" value="1"/>
</dbReference>
<evidence type="ECO:0000256" key="2">
    <source>
        <dbReference type="ARBA" id="ARBA00022741"/>
    </source>
</evidence>
<keyword evidence="4" id="KW-0378">Hydrolase</keyword>
<keyword evidence="11" id="KW-1185">Reference proteome</keyword>
<evidence type="ECO:0000256" key="7">
    <source>
        <dbReference type="ARBA" id="ARBA00022840"/>
    </source>
</evidence>
<dbReference type="EMBL" id="JAATLJ010000001">
    <property type="protein sequence ID" value="NIZ40027.1"/>
    <property type="molecule type" value="Genomic_DNA"/>
</dbReference>
<dbReference type="GO" id="GO:0005524">
    <property type="term" value="F:ATP binding"/>
    <property type="evidence" value="ECO:0007669"/>
    <property type="project" value="UniProtKB-KW"/>
</dbReference>
<evidence type="ECO:0000256" key="6">
    <source>
        <dbReference type="ARBA" id="ARBA00022839"/>
    </source>
</evidence>
<evidence type="ECO:0000313" key="11">
    <source>
        <dbReference type="Proteomes" id="UP000711995"/>
    </source>
</evidence>
<dbReference type="RefSeq" id="WP_167699636.1">
    <property type="nucleotide sequence ID" value="NZ_CP118174.1"/>
</dbReference>
<dbReference type="InterPro" id="IPR013986">
    <property type="entry name" value="DExx_box_DNA_helicase_dom_sf"/>
</dbReference>
<dbReference type="GO" id="GO:0003677">
    <property type="term" value="F:DNA binding"/>
    <property type="evidence" value="ECO:0007669"/>
    <property type="project" value="UniProtKB-KW"/>
</dbReference>